<feature type="domain" description="UvrC family homology region profile" evidence="11">
    <location>
        <begin position="298"/>
        <end position="629"/>
    </location>
</feature>
<dbReference type="HAMAP" id="MF_00203">
    <property type="entry name" value="UvrC"/>
    <property type="match status" value="1"/>
</dbReference>
<dbReference type="CDD" id="cd10434">
    <property type="entry name" value="GIY-YIG_UvrC_Cho"/>
    <property type="match status" value="1"/>
</dbReference>
<dbReference type="Gene3D" id="3.40.1440.10">
    <property type="entry name" value="GIY-YIG endonuclease"/>
    <property type="match status" value="1"/>
</dbReference>
<proteinExistence type="inferred from homology"/>
<dbReference type="InterPro" id="IPR003583">
    <property type="entry name" value="Hlx-hairpin-Hlx_DNA-bd_motif"/>
</dbReference>
<dbReference type="InterPro" id="IPR038476">
    <property type="entry name" value="UvrC_RNase_H_dom_sf"/>
</dbReference>
<dbReference type="RefSeq" id="WP_213355591.1">
    <property type="nucleotide sequence ID" value="NZ_JAHBGB010000044.1"/>
</dbReference>
<dbReference type="InterPro" id="IPR001943">
    <property type="entry name" value="UVR_dom"/>
</dbReference>
<comment type="caution">
    <text evidence="12">The sequence shown here is derived from an EMBL/GenBank/DDBJ whole genome shotgun (WGS) entry which is preliminary data.</text>
</comment>
<evidence type="ECO:0000256" key="6">
    <source>
        <dbReference type="ARBA" id="ARBA00023236"/>
    </source>
</evidence>
<evidence type="ECO:0000256" key="8">
    <source>
        <dbReference type="SAM" id="MobiDB-lite"/>
    </source>
</evidence>
<evidence type="ECO:0000313" key="12">
    <source>
        <dbReference type="EMBL" id="MFD2143336.1"/>
    </source>
</evidence>
<evidence type="ECO:0000313" key="13">
    <source>
        <dbReference type="Proteomes" id="UP001597299"/>
    </source>
</evidence>
<dbReference type="Pfam" id="PF08459">
    <property type="entry name" value="UvrC_RNaseH_dom"/>
    <property type="match status" value="1"/>
</dbReference>
<gene>
    <name evidence="7 12" type="primary">uvrC</name>
    <name evidence="12" type="ORF">ACFSNC_23250</name>
</gene>
<dbReference type="PANTHER" id="PTHR30562:SF1">
    <property type="entry name" value="UVRABC SYSTEM PROTEIN C"/>
    <property type="match status" value="1"/>
</dbReference>
<evidence type="ECO:0000259" key="11">
    <source>
        <dbReference type="PROSITE" id="PS50165"/>
    </source>
</evidence>
<dbReference type="Proteomes" id="UP001597299">
    <property type="component" value="Unassembled WGS sequence"/>
</dbReference>
<sequence length="758" mass="82864">MIARPHHNAPEPEIDDAEMAEIDDEALLVLDEPDEATPAAGSLASGRAAILRAVKHAPNGAGVYRMLDAEGAVLYVGKAKSIRKRIIAYTRPTGLTNRIFRMVSATAEMEFISTGTETEALLLEANLIKQLRPRFNVLLRDDKSFPYILITRDHVSPQIAKHRGARSRPGDYYGPFASVWAVNRTINALQKAFLVRSCSDSYYEARTRPCLLFQIKRCAGPCTGEVSHTDYAEYVREARDFLSGKSRTVKEQLAHEMEQASEDLEFERAAALRDRLAALSAVQGSQGINPRSVEEADVFAIHQEGGATCVQVFFFRTGQNWGNHALYPRADRTLEPGEVLGAFLAQFYEDKPAPRLILLSHAAEESGLLAEALSERSGHKVEIAVPQRGEKRELVEHAMQNAREALGRKLAESASQARLLDELARAFALPASPRRIEVYDNSHIMGSNAVGGMIVAGPEGFAKSQYRKFNIKNAELTPGDDYGMMREVLQRRFSRLLREAPRAGDGPPRADEKEGTPLVAPLSAPLPEGERSTAQPSGEGEATLPIADAHSPSPHPSPSKLDASDFDLSRDQTRQQPGLMRGEGKAVAPAGIAADDEAPEPLRLTPEGWPDLVLIDGGAGQLKAARETLAELGITDVPLVGVAKGPDRDAGRETFFVPGREPFRLEARDPVLYFVQRLRDEAHRFAIGSHRARRSKDIAQGGLQEIPGIGPTRKRALLRHFGTLKAIERASLSDLEAVPGVNAATARAVYDFFHAGPR</sequence>
<name>A0ABW4Z403_9HYPH</name>
<feature type="region of interest" description="Disordered" evidence="8">
    <location>
        <begin position="498"/>
        <end position="565"/>
    </location>
</feature>
<dbReference type="PROSITE" id="PS50165">
    <property type="entry name" value="UVRC"/>
    <property type="match status" value="1"/>
</dbReference>
<evidence type="ECO:0000256" key="3">
    <source>
        <dbReference type="ARBA" id="ARBA00022769"/>
    </source>
</evidence>
<feature type="domain" description="GIY-YIG" evidence="10">
    <location>
        <begin position="59"/>
        <end position="137"/>
    </location>
</feature>
<evidence type="ECO:0000256" key="4">
    <source>
        <dbReference type="ARBA" id="ARBA00022881"/>
    </source>
</evidence>
<keyword evidence="4 7" id="KW-0267">Excision nuclease</keyword>
<dbReference type="InterPro" id="IPR010994">
    <property type="entry name" value="RuvA_2-like"/>
</dbReference>
<dbReference type="InterPro" id="IPR050066">
    <property type="entry name" value="UvrABC_protein_C"/>
</dbReference>
<evidence type="ECO:0000256" key="7">
    <source>
        <dbReference type="HAMAP-Rule" id="MF_00203"/>
    </source>
</evidence>
<dbReference type="InterPro" id="IPR001162">
    <property type="entry name" value="UvrC_RNase_H_dom"/>
</dbReference>
<organism evidence="12 13">
    <name type="scientific">Ancylobacter oerskovii</name>
    <dbReference type="NCBI Taxonomy" id="459519"/>
    <lineage>
        <taxon>Bacteria</taxon>
        <taxon>Pseudomonadati</taxon>
        <taxon>Pseudomonadota</taxon>
        <taxon>Alphaproteobacteria</taxon>
        <taxon>Hyphomicrobiales</taxon>
        <taxon>Xanthobacteraceae</taxon>
        <taxon>Ancylobacter</taxon>
    </lineage>
</organism>
<keyword evidence="5 7" id="KW-0234">DNA repair</keyword>
<feature type="domain" description="UVR" evidence="9">
    <location>
        <begin position="247"/>
        <end position="282"/>
    </location>
</feature>
<comment type="function">
    <text evidence="7">The UvrABC repair system catalyzes the recognition and processing of DNA lesions. UvrC both incises the 5' and 3' sides of the lesion. The N-terminal half is responsible for the 3' incision and the C-terminal half is responsible for the 5' incision.</text>
</comment>
<dbReference type="Pfam" id="PF14520">
    <property type="entry name" value="HHH_5"/>
    <property type="match status" value="1"/>
</dbReference>
<comment type="subunit">
    <text evidence="7">Interacts with UvrB in an incision complex.</text>
</comment>
<comment type="subcellular location">
    <subcellularLocation>
        <location evidence="7">Cytoplasm</location>
    </subcellularLocation>
</comment>
<dbReference type="InterPro" id="IPR035901">
    <property type="entry name" value="GIY-YIG_endonuc_sf"/>
</dbReference>
<dbReference type="Gene3D" id="1.10.150.20">
    <property type="entry name" value="5' to 3' exonuclease, C-terminal subdomain"/>
    <property type="match status" value="1"/>
</dbReference>
<keyword evidence="3 7" id="KW-0228">DNA excision</keyword>
<keyword evidence="2 7" id="KW-0227">DNA damage</keyword>
<dbReference type="SMART" id="SM00278">
    <property type="entry name" value="HhH1"/>
    <property type="match status" value="2"/>
</dbReference>
<dbReference type="Pfam" id="PF02151">
    <property type="entry name" value="UVR"/>
    <property type="match status" value="1"/>
</dbReference>
<dbReference type="PANTHER" id="PTHR30562">
    <property type="entry name" value="UVRC/OXIDOREDUCTASE"/>
    <property type="match status" value="1"/>
</dbReference>
<dbReference type="Pfam" id="PF01541">
    <property type="entry name" value="GIY-YIG"/>
    <property type="match status" value="1"/>
</dbReference>
<evidence type="ECO:0000259" key="9">
    <source>
        <dbReference type="PROSITE" id="PS50151"/>
    </source>
</evidence>
<keyword evidence="1 7" id="KW-0963">Cytoplasm</keyword>
<reference evidence="13" key="1">
    <citation type="journal article" date="2019" name="Int. J. Syst. Evol. Microbiol.">
        <title>The Global Catalogue of Microorganisms (GCM) 10K type strain sequencing project: providing services to taxonomists for standard genome sequencing and annotation.</title>
        <authorList>
            <consortium name="The Broad Institute Genomics Platform"/>
            <consortium name="The Broad Institute Genome Sequencing Center for Infectious Disease"/>
            <person name="Wu L."/>
            <person name="Ma J."/>
        </authorList>
    </citation>
    <scope>NUCLEOTIDE SEQUENCE [LARGE SCALE GENOMIC DNA]</scope>
    <source>
        <strain evidence="13">CCM 7435</strain>
    </source>
</reference>
<dbReference type="Gene3D" id="4.10.860.10">
    <property type="entry name" value="UVR domain"/>
    <property type="match status" value="1"/>
</dbReference>
<dbReference type="SMART" id="SM00465">
    <property type="entry name" value="GIYc"/>
    <property type="match status" value="1"/>
</dbReference>
<dbReference type="InterPro" id="IPR047296">
    <property type="entry name" value="GIY-YIG_UvrC_Cho"/>
</dbReference>
<protein>
    <recommendedName>
        <fullName evidence="7">UvrABC system protein C</fullName>
        <shortName evidence="7">Protein UvrC</shortName>
    </recommendedName>
    <alternativeName>
        <fullName evidence="7">Excinuclease ABC subunit C</fullName>
    </alternativeName>
</protein>
<evidence type="ECO:0000256" key="2">
    <source>
        <dbReference type="ARBA" id="ARBA00022763"/>
    </source>
</evidence>
<dbReference type="InterPro" id="IPR000305">
    <property type="entry name" value="GIY-YIG_endonuc"/>
</dbReference>
<dbReference type="InterPro" id="IPR036876">
    <property type="entry name" value="UVR_dom_sf"/>
</dbReference>
<dbReference type="NCBIfam" id="TIGR00194">
    <property type="entry name" value="uvrC"/>
    <property type="match status" value="1"/>
</dbReference>
<dbReference type="PROSITE" id="PS50164">
    <property type="entry name" value="GIY_YIG"/>
    <property type="match status" value="1"/>
</dbReference>
<dbReference type="EMBL" id="JBHUHD010000001">
    <property type="protein sequence ID" value="MFD2143336.1"/>
    <property type="molecule type" value="Genomic_DNA"/>
</dbReference>
<dbReference type="SUPFAM" id="SSF82771">
    <property type="entry name" value="GIY-YIG endonuclease"/>
    <property type="match status" value="1"/>
</dbReference>
<keyword evidence="6 7" id="KW-0742">SOS response</keyword>
<evidence type="ECO:0000256" key="1">
    <source>
        <dbReference type="ARBA" id="ARBA00022490"/>
    </source>
</evidence>
<dbReference type="InterPro" id="IPR004791">
    <property type="entry name" value="UvrC"/>
</dbReference>
<evidence type="ECO:0000256" key="5">
    <source>
        <dbReference type="ARBA" id="ARBA00023204"/>
    </source>
</evidence>
<keyword evidence="13" id="KW-1185">Reference proteome</keyword>
<feature type="compositionally biased region" description="Basic and acidic residues" evidence="8">
    <location>
        <begin position="498"/>
        <end position="515"/>
    </location>
</feature>
<dbReference type="Gene3D" id="3.30.420.340">
    <property type="entry name" value="UvrC, RNAse H endonuclease domain"/>
    <property type="match status" value="2"/>
</dbReference>
<dbReference type="SUPFAM" id="SSF46600">
    <property type="entry name" value="C-terminal UvrC-binding domain of UvrB"/>
    <property type="match status" value="1"/>
</dbReference>
<dbReference type="PROSITE" id="PS50151">
    <property type="entry name" value="UVR"/>
    <property type="match status" value="1"/>
</dbReference>
<dbReference type="Pfam" id="PF22920">
    <property type="entry name" value="UvrC_RNaseH"/>
    <property type="match status" value="1"/>
</dbReference>
<evidence type="ECO:0000259" key="10">
    <source>
        <dbReference type="PROSITE" id="PS50164"/>
    </source>
</evidence>
<dbReference type="NCBIfam" id="NF001824">
    <property type="entry name" value="PRK00558.1-5"/>
    <property type="match status" value="1"/>
</dbReference>
<comment type="similarity">
    <text evidence="7">Belongs to the UvrC family.</text>
</comment>
<dbReference type="SUPFAM" id="SSF47781">
    <property type="entry name" value="RuvA domain 2-like"/>
    <property type="match status" value="1"/>
</dbReference>
<accession>A0ABW4Z403</accession>